<protein>
    <submittedName>
        <fullName evidence="1">Uncharacterized protein</fullName>
    </submittedName>
</protein>
<evidence type="ECO:0000313" key="2">
    <source>
        <dbReference type="Proteomes" id="UP000007102"/>
    </source>
</evidence>
<keyword evidence="2" id="KW-1185">Reference proteome</keyword>
<name>F0S372_DESTD</name>
<dbReference type="HOGENOM" id="CLU_2681770_0_0_0"/>
<evidence type="ECO:0000313" key="1">
    <source>
        <dbReference type="EMBL" id="ADY73294.1"/>
    </source>
</evidence>
<dbReference type="STRING" id="868864.Dester_0644"/>
<accession>F0S372</accession>
<dbReference type="RefSeq" id="WP_013638251.1">
    <property type="nucleotide sequence ID" value="NC_015185.1"/>
</dbReference>
<dbReference type="InParanoid" id="F0S372"/>
<reference evidence="1 2" key="1">
    <citation type="journal article" date="2011" name="Stand. Genomic Sci.">
        <title>Complete genome sequence of the thermophilic sulfur-reducer Desulfurobacterium thermolithotrophum type strain (BSA(T)) from a deep-sea hydrothermal vent.</title>
        <authorList>
            <person name="Goker M."/>
            <person name="Daligault H."/>
            <person name="Mwirichia R."/>
            <person name="Lapidus A."/>
            <person name="Lucas S."/>
            <person name="Deshpande S."/>
            <person name="Pagani I."/>
            <person name="Tapia R."/>
            <person name="Cheng J.F."/>
            <person name="Goodwin L."/>
            <person name="Pitluck S."/>
            <person name="Liolios K."/>
            <person name="Ivanova N."/>
            <person name="Mavromatis K."/>
            <person name="Mikhailova N."/>
            <person name="Pati A."/>
            <person name="Chen A."/>
            <person name="Palaniappan K."/>
            <person name="Han C."/>
            <person name="Land M."/>
            <person name="Hauser L."/>
            <person name="Pan C."/>
            <person name="Brambilla E.M."/>
            <person name="Rohde M."/>
            <person name="Spring S."/>
            <person name="Sikorski J."/>
            <person name="Wirth R."/>
            <person name="Detter J.C."/>
            <person name="Woyke T."/>
            <person name="Bristow J."/>
            <person name="Eisen J.A."/>
            <person name="Markowitz V."/>
            <person name="Hugenholtz P."/>
            <person name="Kyrpides N.C."/>
            <person name="Klenk H.P."/>
        </authorList>
    </citation>
    <scope>NUCLEOTIDE SEQUENCE [LARGE SCALE GENOMIC DNA]</scope>
    <source>
        <strain evidence="2">DSM 11699 / BSA</strain>
    </source>
</reference>
<sequence length="74" mass="8898">MRISVNQNIKLGSNVYHVQTEYYRVSKKIVTNIFKGGMIIKRLEKEIDTEENIEEQTRNFHEIIVKRIRSIYKN</sequence>
<gene>
    <name evidence="1" type="ordered locus">Dester_0644</name>
</gene>
<organism evidence="1 2">
    <name type="scientific">Desulfurobacterium thermolithotrophum (strain DSM 11699 / BSA)</name>
    <dbReference type="NCBI Taxonomy" id="868864"/>
    <lineage>
        <taxon>Bacteria</taxon>
        <taxon>Pseudomonadati</taxon>
        <taxon>Aquificota</taxon>
        <taxon>Aquificia</taxon>
        <taxon>Desulfurobacteriales</taxon>
        <taxon>Desulfurobacteriaceae</taxon>
        <taxon>Desulfurobacterium</taxon>
    </lineage>
</organism>
<proteinExistence type="predicted"/>
<dbReference type="AlphaFoldDB" id="F0S372"/>
<dbReference type="OrthoDB" id="11549at2"/>
<dbReference type="EMBL" id="CP002543">
    <property type="protein sequence ID" value="ADY73294.1"/>
    <property type="molecule type" value="Genomic_DNA"/>
</dbReference>
<dbReference type="Proteomes" id="UP000007102">
    <property type="component" value="Chromosome"/>
</dbReference>
<reference evidence="2" key="2">
    <citation type="submission" date="2011-02" db="EMBL/GenBank/DDBJ databases">
        <title>The complete genome of Desulfurobacterium thermolithotrophum DSM 11699.</title>
        <authorList>
            <consortium name="US DOE Joint Genome Institute (JGI-PGF)"/>
            <person name="Lucas S."/>
            <person name="Copeland A."/>
            <person name="Lapidus A."/>
            <person name="Bruce D."/>
            <person name="Goodwin L."/>
            <person name="Pitluck S."/>
            <person name="Kyrpides N."/>
            <person name="Mavromatis K."/>
            <person name="Pagani I."/>
            <person name="Ivanova N."/>
            <person name="Mikhailova N."/>
            <person name="Daligault H."/>
            <person name="Detter J.C."/>
            <person name="Tapia R."/>
            <person name="Han C."/>
            <person name="Land M."/>
            <person name="Hauser L."/>
            <person name="Markowitz V."/>
            <person name="Cheng J.-F."/>
            <person name="Hugenholtz P."/>
            <person name="Woyke T."/>
            <person name="Wu D."/>
            <person name="Spring S."/>
            <person name="Brambilla E."/>
            <person name="Klenk H.-P."/>
            <person name="Eisen J.A."/>
        </authorList>
    </citation>
    <scope>NUCLEOTIDE SEQUENCE [LARGE SCALE GENOMIC DNA]</scope>
    <source>
        <strain evidence="2">DSM 11699 / BSA</strain>
    </source>
</reference>
<dbReference type="KEGG" id="dte:Dester_0644"/>